<dbReference type="EMBL" id="JAFKCV010000001">
    <property type="protein sequence ID" value="MBN7824166.1"/>
    <property type="molecule type" value="Genomic_DNA"/>
</dbReference>
<keyword evidence="3" id="KW-1185">Reference proteome</keyword>
<feature type="domain" description="YbaK/aminoacyl-tRNA synthetase-associated" evidence="1">
    <location>
        <begin position="31"/>
        <end position="141"/>
    </location>
</feature>
<dbReference type="Proteomes" id="UP000664654">
    <property type="component" value="Unassembled WGS sequence"/>
</dbReference>
<sequence>MSRRIASYLDERGVSYETLPHHPSHSSLGSAIAAQVPTRKLAKAVMLENEQGHRLMAVIPADSKLDLSVINDTLGGRYHLMKERQVYDCFDDCEHGAVPPLASAYNMDCIVDDALVEQADVYFEGGDHRNLVHLSQEAFNRLMEETRHARISRRIYH</sequence>
<dbReference type="Pfam" id="PF04073">
    <property type="entry name" value="tRNA_edit"/>
    <property type="match status" value="1"/>
</dbReference>
<proteinExistence type="predicted"/>
<evidence type="ECO:0000313" key="3">
    <source>
        <dbReference type="Proteomes" id="UP000664654"/>
    </source>
</evidence>
<protein>
    <submittedName>
        <fullName evidence="2">YbaK/EbsC family protein</fullName>
    </submittedName>
</protein>
<name>A0A939DLR6_9ALTE</name>
<dbReference type="CDD" id="cd04332">
    <property type="entry name" value="YbaK_like"/>
    <property type="match status" value="1"/>
</dbReference>
<dbReference type="InterPro" id="IPR036754">
    <property type="entry name" value="YbaK/aa-tRNA-synt-asso_dom_sf"/>
</dbReference>
<dbReference type="AlphaFoldDB" id="A0A939DLR6"/>
<evidence type="ECO:0000313" key="2">
    <source>
        <dbReference type="EMBL" id="MBN7824166.1"/>
    </source>
</evidence>
<evidence type="ECO:0000259" key="1">
    <source>
        <dbReference type="Pfam" id="PF04073"/>
    </source>
</evidence>
<accession>A0A939DLR6</accession>
<dbReference type="GO" id="GO:0002161">
    <property type="term" value="F:aminoacyl-tRNA deacylase activity"/>
    <property type="evidence" value="ECO:0007669"/>
    <property type="project" value="InterPro"/>
</dbReference>
<dbReference type="SUPFAM" id="SSF55826">
    <property type="entry name" value="YbaK/ProRS associated domain"/>
    <property type="match status" value="1"/>
</dbReference>
<dbReference type="Gene3D" id="3.90.960.10">
    <property type="entry name" value="YbaK/aminoacyl-tRNA synthetase-associated domain"/>
    <property type="match status" value="1"/>
</dbReference>
<comment type="caution">
    <text evidence="2">The sequence shown here is derived from an EMBL/GenBank/DDBJ whole genome shotgun (WGS) entry which is preliminary data.</text>
</comment>
<reference evidence="2" key="1">
    <citation type="submission" date="2021-03" db="EMBL/GenBank/DDBJ databases">
        <title>novel species isolated from a fishpond in China.</title>
        <authorList>
            <person name="Lu H."/>
            <person name="Cai Z."/>
        </authorList>
    </citation>
    <scope>NUCLEOTIDE SEQUENCE</scope>
    <source>
        <strain evidence="2">JCM 30855</strain>
    </source>
</reference>
<gene>
    <name evidence="2" type="ORF">J0A66_02900</name>
</gene>
<dbReference type="InterPro" id="IPR007214">
    <property type="entry name" value="YbaK/aa-tRNA-synth-assoc-dom"/>
</dbReference>
<organism evidence="2 3">
    <name type="scientific">Bowmanella dokdonensis</name>
    <dbReference type="NCBI Taxonomy" id="751969"/>
    <lineage>
        <taxon>Bacteria</taxon>
        <taxon>Pseudomonadati</taxon>
        <taxon>Pseudomonadota</taxon>
        <taxon>Gammaproteobacteria</taxon>
        <taxon>Alteromonadales</taxon>
        <taxon>Alteromonadaceae</taxon>
        <taxon>Bowmanella</taxon>
    </lineage>
</organism>